<proteinExistence type="predicted"/>
<reference evidence="1 2" key="1">
    <citation type="submission" date="2019-06" db="EMBL/GenBank/DDBJ databases">
        <title>Draft genome sequences of 15 bacterial species constituting the stable defined intestinal microbiota of the GM15 gnotobiotic mouse model.</title>
        <authorList>
            <person name="Elie C."/>
            <person name="Mathieu A."/>
            <person name="Saliou A."/>
            <person name="Darnaud M."/>
            <person name="Leulier F."/>
            <person name="Tamellini A."/>
        </authorList>
    </citation>
    <scope>NUCLEOTIDE SEQUENCE [LARGE SCALE GENOMIC DNA]</scope>
    <source>
        <strain evidence="1 2">JM4-15</strain>
    </source>
</reference>
<protein>
    <submittedName>
        <fullName evidence="1">Uncharacterized protein</fullName>
    </submittedName>
</protein>
<dbReference type="Proteomes" id="UP000462501">
    <property type="component" value="Unassembled WGS sequence"/>
</dbReference>
<gene>
    <name evidence="1" type="ORF">FMM72_11120</name>
</gene>
<organism evidence="1 2">
    <name type="scientific">Anaerotruncus colihominis</name>
    <dbReference type="NCBI Taxonomy" id="169435"/>
    <lineage>
        <taxon>Bacteria</taxon>
        <taxon>Bacillati</taxon>
        <taxon>Bacillota</taxon>
        <taxon>Clostridia</taxon>
        <taxon>Eubacteriales</taxon>
        <taxon>Oscillospiraceae</taxon>
        <taxon>Anaerotruncus</taxon>
    </lineage>
</organism>
<evidence type="ECO:0000313" key="1">
    <source>
        <dbReference type="EMBL" id="NDO39781.1"/>
    </source>
</evidence>
<sequence>MLKSLGIRKDSCVFLFYPPKKPLSFSAQLGLSTIPFFGTAALCRDNIPYSNAKKQKLQVRRGKIGFILREKSV</sequence>
<dbReference type="EMBL" id="VIQT01000016">
    <property type="protein sequence ID" value="NDO39781.1"/>
    <property type="molecule type" value="Genomic_DNA"/>
</dbReference>
<comment type="caution">
    <text evidence="1">The sequence shown here is derived from an EMBL/GenBank/DDBJ whole genome shotgun (WGS) entry which is preliminary data.</text>
</comment>
<accession>A0A845T5Y3</accession>
<dbReference type="AlphaFoldDB" id="A0A845T5Y3"/>
<evidence type="ECO:0000313" key="2">
    <source>
        <dbReference type="Proteomes" id="UP000462501"/>
    </source>
</evidence>
<name>A0A845T5Y3_9FIRM</name>
<dbReference type="RefSeq" id="WP_162221461.1">
    <property type="nucleotide sequence ID" value="NZ_JANJZM010000002.1"/>
</dbReference>